<keyword evidence="1" id="KW-0812">Transmembrane</keyword>
<proteinExistence type="predicted"/>
<name>A0A2M8S2S9_9PAST</name>
<feature type="transmembrane region" description="Helical" evidence="1">
    <location>
        <begin position="79"/>
        <end position="100"/>
    </location>
</feature>
<keyword evidence="1" id="KW-1133">Transmembrane helix</keyword>
<evidence type="ECO:0000256" key="1">
    <source>
        <dbReference type="SAM" id="Phobius"/>
    </source>
</evidence>
<dbReference type="RefSeq" id="WP_100288806.1">
    <property type="nucleotide sequence ID" value="NZ_PHHA01000014.1"/>
</dbReference>
<evidence type="ECO:0000313" key="2">
    <source>
        <dbReference type="EMBL" id="PJG85408.1"/>
    </source>
</evidence>
<comment type="caution">
    <text evidence="2">The sequence shown here is derived from an EMBL/GenBank/DDBJ whole genome shotgun (WGS) entry which is preliminary data.</text>
</comment>
<keyword evidence="3" id="KW-1185">Reference proteome</keyword>
<sequence>MSKGKLAVNILLTVVSIAFPLIWLFSPQMHTLSQILPYIMAILWGLKAMQTVRFQRFFAIFMACLLVFISVTRNLDTMYWYPVIISGVMLFFFGSSLFSAQSLIERLARLQTPELPPQAVRYTRKVTQVWCGFFVFNIAVTSHLIVQEQYQYWALYSGVISYILMGMLFVGEWGVRKIVMAKNNS</sequence>
<accession>A0A2M8S2S9</accession>
<dbReference type="AlphaFoldDB" id="A0A2M8S2S9"/>
<keyword evidence="1" id="KW-0472">Membrane</keyword>
<reference evidence="2 3" key="1">
    <citation type="submission" date="2017-11" db="EMBL/GenBank/DDBJ databases">
        <title>Reclassification of Bisgaard taxon 7 as Conservatibacter flavescens gen. nov., sp. nov.</title>
        <authorList>
            <person name="Christensen H."/>
        </authorList>
    </citation>
    <scope>NUCLEOTIDE SEQUENCE [LARGE SCALE GENOMIC DNA]</scope>
    <source>
        <strain evidence="2 3">7_4</strain>
    </source>
</reference>
<dbReference type="Proteomes" id="UP000229329">
    <property type="component" value="Unassembled WGS sequence"/>
</dbReference>
<evidence type="ECO:0008006" key="4">
    <source>
        <dbReference type="Google" id="ProtNLM"/>
    </source>
</evidence>
<gene>
    <name evidence="2" type="ORF">CVP05_06695</name>
</gene>
<feature type="transmembrane region" description="Helical" evidence="1">
    <location>
        <begin position="152"/>
        <end position="175"/>
    </location>
</feature>
<protein>
    <recommendedName>
        <fullName evidence="4">DNA gyrase subunit B</fullName>
    </recommendedName>
</protein>
<dbReference type="EMBL" id="PHHA01000014">
    <property type="protein sequence ID" value="PJG85408.1"/>
    <property type="molecule type" value="Genomic_DNA"/>
</dbReference>
<feature type="transmembrane region" description="Helical" evidence="1">
    <location>
        <begin position="56"/>
        <end position="73"/>
    </location>
</feature>
<evidence type="ECO:0000313" key="3">
    <source>
        <dbReference type="Proteomes" id="UP000229329"/>
    </source>
</evidence>
<feature type="transmembrane region" description="Helical" evidence="1">
    <location>
        <begin position="31"/>
        <end position="49"/>
    </location>
</feature>
<feature type="transmembrane region" description="Helical" evidence="1">
    <location>
        <begin position="129"/>
        <end position="146"/>
    </location>
</feature>
<feature type="transmembrane region" description="Helical" evidence="1">
    <location>
        <begin position="7"/>
        <end position="25"/>
    </location>
</feature>
<dbReference type="OrthoDB" id="8537043at2"/>
<organism evidence="2 3">
    <name type="scientific">Conservatibacter flavescens</name>
    <dbReference type="NCBI Taxonomy" id="28161"/>
    <lineage>
        <taxon>Bacteria</taxon>
        <taxon>Pseudomonadati</taxon>
        <taxon>Pseudomonadota</taxon>
        <taxon>Gammaproteobacteria</taxon>
        <taxon>Pasteurellales</taxon>
        <taxon>Pasteurellaceae</taxon>
        <taxon>Conservatibacter</taxon>
    </lineage>
</organism>